<feature type="compositionally biased region" description="Low complexity" evidence="8">
    <location>
        <begin position="588"/>
        <end position="606"/>
    </location>
</feature>
<keyword evidence="4" id="KW-0805">Transcription regulation</keyword>
<dbReference type="InterPro" id="IPR001523">
    <property type="entry name" value="Paired_dom"/>
</dbReference>
<evidence type="ECO:0000256" key="3">
    <source>
        <dbReference type="ARBA" id="ARBA00022724"/>
    </source>
</evidence>
<evidence type="ECO:0000256" key="5">
    <source>
        <dbReference type="ARBA" id="ARBA00023125"/>
    </source>
</evidence>
<dbReference type="FunFam" id="1.10.10.10:FF:000003">
    <property type="entry name" value="Paired box protein Pax-6"/>
    <property type="match status" value="1"/>
</dbReference>
<dbReference type="InterPro" id="IPR043182">
    <property type="entry name" value="PAIRED_DNA-bd_dom"/>
</dbReference>
<evidence type="ECO:0000256" key="1">
    <source>
        <dbReference type="ARBA" id="ARBA00004123"/>
    </source>
</evidence>
<dbReference type="InterPro" id="IPR036388">
    <property type="entry name" value="WH-like_DNA-bd_sf"/>
</dbReference>
<feature type="domain" description="Paired" evidence="9">
    <location>
        <begin position="67"/>
        <end position="193"/>
    </location>
</feature>
<dbReference type="InterPro" id="IPR009057">
    <property type="entry name" value="Homeodomain-like_sf"/>
</dbReference>
<dbReference type="InterPro" id="IPR043565">
    <property type="entry name" value="PAX_fam"/>
</dbReference>
<dbReference type="GO" id="GO:0000981">
    <property type="term" value="F:DNA-binding transcription factor activity, RNA polymerase II-specific"/>
    <property type="evidence" value="ECO:0007669"/>
    <property type="project" value="TreeGrafter"/>
</dbReference>
<evidence type="ECO:0000259" key="9">
    <source>
        <dbReference type="PROSITE" id="PS51057"/>
    </source>
</evidence>
<feature type="region of interest" description="Disordered" evidence="8">
    <location>
        <begin position="588"/>
        <end position="629"/>
    </location>
</feature>
<sequence>MIEEARIVHQEAALQVHQEAVNMQVHQEPTVIQVQGEHGETVIHVHEEQQSPGGGESPKSKRRRLSDAEGVNQLGGCFANGRPLPIQIRQQIVELAREGVRPCDISRQLKVSHGCVSKILVRFYETGSIKPGVIGGSKPKVATGEVVNKIADYKRDNPTIFAWEIRDRLLSENVCVKDTVPSVSSINRILRNKIVNGYVMEEATLTKKKSQPVVELDLPDDALPTQVTIQRPTAQQIMAYNTGQQTTTVPPAQFAQYYSTFHQGNPQGGYPIHVPTTSPQAATTAAPGGGATVRLPPAYTIKELLDAQALAQQNGISPQTRPAMPQLSPSKGVEGAHTAEPAADVRIVQVAVPIRPNQPHPVGPVFTTNQSPTAITPAQMAAFTGVAIKTEQPDGPDDQETRASSLKGYYESFARELAMSAGAIPSQEQRLVIPISETAGLHTLAPMPSGVAPNVGGAYTRVVESQKADELRLARVRQTGTPNPRHTGPLAARQVASPGLAPDNATFTELKPASVLGYPESYQTVPSTVQNASGSTMTTAAGETAGITTATLLPNTTTAPSVVDYAAKIQHLQQASLALAQRQQQEQEQLQQLQQVHRQHAQQHGQPQDISSLNSTQCPRPSLVSSHPA</sequence>
<dbReference type="FunFam" id="1.10.10.10:FF:000013">
    <property type="entry name" value="Paired box 8 isoform 1"/>
    <property type="match status" value="1"/>
</dbReference>
<organism evidence="10">
    <name type="scientific">Paracentrotus lividus</name>
    <name type="common">Common sea urchin</name>
    <dbReference type="NCBI Taxonomy" id="7656"/>
    <lineage>
        <taxon>Eukaryota</taxon>
        <taxon>Metazoa</taxon>
        <taxon>Echinodermata</taxon>
        <taxon>Eleutherozoa</taxon>
        <taxon>Echinozoa</taxon>
        <taxon>Echinoidea</taxon>
        <taxon>Euechinoidea</taxon>
        <taxon>Echinacea</taxon>
        <taxon>Camarodonta</taxon>
        <taxon>Echinidea</taxon>
        <taxon>Echinidae</taxon>
        <taxon>Paracentrotus</taxon>
    </lineage>
</organism>
<accession>O16801</accession>
<dbReference type="PANTHER" id="PTHR45636:SF41">
    <property type="entry name" value="PAIRED BOX PROTEIN PAX-6-RELATED"/>
    <property type="match status" value="1"/>
</dbReference>
<keyword evidence="2" id="KW-0217">Developmental protein</keyword>
<dbReference type="CDD" id="cd00131">
    <property type="entry name" value="PAX"/>
    <property type="match status" value="1"/>
</dbReference>
<evidence type="ECO:0000256" key="6">
    <source>
        <dbReference type="ARBA" id="ARBA00023163"/>
    </source>
</evidence>
<keyword evidence="5" id="KW-0238">DNA-binding</keyword>
<dbReference type="PANTHER" id="PTHR45636">
    <property type="entry name" value="PAIRED BOX PROTEIN PAX-6-RELATED-RELATED"/>
    <property type="match status" value="1"/>
</dbReference>
<dbReference type="EMBL" id="AF016885">
    <property type="protein sequence ID" value="AAB70246.1"/>
    <property type="molecule type" value="mRNA"/>
</dbReference>
<keyword evidence="7" id="KW-0539">Nucleus</keyword>
<dbReference type="PROSITE" id="PS51057">
    <property type="entry name" value="PAIRED_2"/>
    <property type="match status" value="1"/>
</dbReference>
<evidence type="ECO:0000256" key="4">
    <source>
        <dbReference type="ARBA" id="ARBA00023015"/>
    </source>
</evidence>
<dbReference type="Gene3D" id="1.10.10.10">
    <property type="entry name" value="Winged helix-like DNA-binding domain superfamily/Winged helix DNA-binding domain"/>
    <property type="match status" value="2"/>
</dbReference>
<dbReference type="PRINTS" id="PR00027">
    <property type="entry name" value="PAIREDBOX"/>
</dbReference>
<dbReference type="AlphaFoldDB" id="O16801"/>
<keyword evidence="3" id="KW-0563">Paired box</keyword>
<dbReference type="GO" id="GO:0000978">
    <property type="term" value="F:RNA polymerase II cis-regulatory region sequence-specific DNA binding"/>
    <property type="evidence" value="ECO:0007669"/>
    <property type="project" value="TreeGrafter"/>
</dbReference>
<dbReference type="GO" id="GO:0005634">
    <property type="term" value="C:nucleus"/>
    <property type="evidence" value="ECO:0007669"/>
    <property type="project" value="UniProtKB-SubCell"/>
</dbReference>
<comment type="subcellular location">
    <subcellularLocation>
        <location evidence="1">Nucleus</location>
    </subcellularLocation>
</comment>
<feature type="region of interest" description="Disordered" evidence="8">
    <location>
        <begin position="46"/>
        <end position="66"/>
    </location>
</feature>
<reference evidence="10" key="1">
    <citation type="journal article" date="1997" name="Mech. Dev.">
        <title>The characterization of novel Pax genes of the sea urchin and Drosophila reveal an ancient evolutionary origin of the Pax2/5/8 subfamily.</title>
        <authorList>
            <person name="Czerny T."/>
            <person name="Bouchard M."/>
            <person name="Kozmik Z."/>
            <person name="Busslinger M."/>
        </authorList>
    </citation>
    <scope>NUCLEOTIDE SEQUENCE</scope>
</reference>
<proteinExistence type="evidence at transcript level"/>
<evidence type="ECO:0000256" key="7">
    <source>
        <dbReference type="ARBA" id="ARBA00023242"/>
    </source>
</evidence>
<keyword evidence="6" id="KW-0804">Transcription</keyword>
<evidence type="ECO:0000256" key="8">
    <source>
        <dbReference type="SAM" id="MobiDB-lite"/>
    </source>
</evidence>
<dbReference type="Pfam" id="PF00292">
    <property type="entry name" value="PAX"/>
    <property type="match status" value="1"/>
</dbReference>
<feature type="compositionally biased region" description="Polar residues" evidence="8">
    <location>
        <begin position="608"/>
        <end position="629"/>
    </location>
</feature>
<dbReference type="SMART" id="SM00351">
    <property type="entry name" value="PAX"/>
    <property type="match status" value="1"/>
</dbReference>
<gene>
    <name evidence="10" type="primary">suPaxB</name>
</gene>
<name>O16801_PARLI</name>
<dbReference type="SUPFAM" id="SSF46689">
    <property type="entry name" value="Homeodomain-like"/>
    <property type="match status" value="1"/>
</dbReference>
<protein>
    <submittedName>
        <fullName evidence="10">Paired box protein</fullName>
    </submittedName>
</protein>
<dbReference type="PROSITE" id="PS00034">
    <property type="entry name" value="PAIRED_1"/>
    <property type="match status" value="1"/>
</dbReference>
<evidence type="ECO:0000313" key="10">
    <source>
        <dbReference type="EMBL" id="AAB70246.1"/>
    </source>
</evidence>
<evidence type="ECO:0000256" key="2">
    <source>
        <dbReference type="ARBA" id="ARBA00022473"/>
    </source>
</evidence>